<accession>A0A7S0ZAZ2</accession>
<dbReference type="InterPro" id="IPR035979">
    <property type="entry name" value="RBD_domain_sf"/>
</dbReference>
<dbReference type="InterPro" id="IPR002004">
    <property type="entry name" value="PABP_HYD_C"/>
</dbReference>
<feature type="domain" description="RRM" evidence="5">
    <location>
        <begin position="39"/>
        <end position="116"/>
    </location>
</feature>
<feature type="region of interest" description="Disordered" evidence="4">
    <location>
        <begin position="196"/>
        <end position="267"/>
    </location>
</feature>
<dbReference type="SMART" id="SM00517">
    <property type="entry name" value="PolyA"/>
    <property type="match status" value="1"/>
</dbReference>
<dbReference type="Gene3D" id="3.30.70.330">
    <property type="match status" value="1"/>
</dbReference>
<dbReference type="InterPro" id="IPR052462">
    <property type="entry name" value="SLIRP/GR-RBP-like"/>
</dbReference>
<name>A0A7S0ZAZ2_9RHOD</name>
<gene>
    <name evidence="7" type="ORF">TOLI1172_LOCUS635</name>
</gene>
<feature type="domain" description="PABC" evidence="6">
    <location>
        <begin position="307"/>
        <end position="384"/>
    </location>
</feature>
<dbReference type="FunFam" id="3.30.70.330:FF:000091">
    <property type="entry name" value="Polyadenylate-binding protein"/>
    <property type="match status" value="1"/>
</dbReference>
<feature type="compositionally biased region" description="Low complexity" evidence="4">
    <location>
        <begin position="196"/>
        <end position="232"/>
    </location>
</feature>
<dbReference type="PROSITE" id="PS50102">
    <property type="entry name" value="RRM"/>
    <property type="match status" value="1"/>
</dbReference>
<dbReference type="InterPro" id="IPR036053">
    <property type="entry name" value="PABP-dom"/>
</dbReference>
<dbReference type="InterPro" id="IPR012677">
    <property type="entry name" value="Nucleotide-bd_a/b_plait_sf"/>
</dbReference>
<dbReference type="SUPFAM" id="SSF63570">
    <property type="entry name" value="PABC (PABP) domain"/>
    <property type="match status" value="1"/>
</dbReference>
<comment type="similarity">
    <text evidence="1">Belongs to the polyadenylate-binding protein type-1 family.</text>
</comment>
<reference evidence="7" key="1">
    <citation type="submission" date="2021-01" db="EMBL/GenBank/DDBJ databases">
        <authorList>
            <person name="Corre E."/>
            <person name="Pelletier E."/>
            <person name="Niang G."/>
            <person name="Scheremetjew M."/>
            <person name="Finn R."/>
            <person name="Kale V."/>
            <person name="Holt S."/>
            <person name="Cochrane G."/>
            <person name="Meng A."/>
            <person name="Brown T."/>
            <person name="Cohen L."/>
        </authorList>
    </citation>
    <scope>NUCLEOTIDE SEQUENCE</scope>
    <source>
        <strain evidence="7">CCMP3278</strain>
    </source>
</reference>
<evidence type="ECO:0000256" key="3">
    <source>
        <dbReference type="PROSITE-ProRule" id="PRU00176"/>
    </source>
</evidence>
<dbReference type="InterPro" id="IPR000504">
    <property type="entry name" value="RRM_dom"/>
</dbReference>
<dbReference type="PANTHER" id="PTHR48027">
    <property type="entry name" value="HETEROGENEOUS NUCLEAR RIBONUCLEOPROTEIN 87F-RELATED"/>
    <property type="match status" value="1"/>
</dbReference>
<evidence type="ECO:0000259" key="6">
    <source>
        <dbReference type="PROSITE" id="PS51309"/>
    </source>
</evidence>
<sequence>MDGKVLYAGKAQKKADRESELRAKYEQLKMERIQKYQSVNLFVKNLSDDVDDEWLRQEFGQFGTIVSSKLMIDEKGNSRGFGFVCFSQPEEATKAVTELNGRIIGQKPIWVSLAQSKEVRRAQLEAQRSMGLGVPGVIPGAPMFAPGAPMMYPPNIPPQFQAAAAGRPGQPAFVNPQYLAAMGRGGPVPQMIMRPGFPLQPGMPGLPGQFGIPMQQQQQPQQRNPRQGRQRQPPMPGQSMGADMYGPRMGANGNNVRSGSSGGRPGAMQQQFKYTATARNAGQPGGPPMSNEEQYDEMPGMMQEESQTDLTIEMLTNASPQEQKAMLGERLYPLIYERNAESAGKITGMLLEMDNSEILNLLESPDALEEKIEEAVEVLNEHAAQLAAAE</sequence>
<dbReference type="Pfam" id="PF00658">
    <property type="entry name" value="MLLE"/>
    <property type="match status" value="1"/>
</dbReference>
<evidence type="ECO:0008006" key="8">
    <source>
        <dbReference type="Google" id="ProtNLM"/>
    </source>
</evidence>
<evidence type="ECO:0000259" key="5">
    <source>
        <dbReference type="PROSITE" id="PS50102"/>
    </source>
</evidence>
<dbReference type="CDD" id="cd12381">
    <property type="entry name" value="RRM4_I_PABPs"/>
    <property type="match status" value="1"/>
</dbReference>
<dbReference type="SMART" id="SM00360">
    <property type="entry name" value="RRM"/>
    <property type="match status" value="1"/>
</dbReference>
<organism evidence="7">
    <name type="scientific">Timspurckia oligopyrenoides</name>
    <dbReference type="NCBI Taxonomy" id="708627"/>
    <lineage>
        <taxon>Eukaryota</taxon>
        <taxon>Rhodophyta</taxon>
        <taxon>Bangiophyceae</taxon>
        <taxon>Porphyridiales</taxon>
        <taxon>Porphyridiaceae</taxon>
        <taxon>Timspurckia</taxon>
    </lineage>
</organism>
<dbReference type="Pfam" id="PF00076">
    <property type="entry name" value="RRM_1"/>
    <property type="match status" value="1"/>
</dbReference>
<dbReference type="FunFam" id="1.10.1900.10:FF:000004">
    <property type="entry name" value="Polyadenylate-binding protein"/>
    <property type="match status" value="1"/>
</dbReference>
<evidence type="ECO:0000256" key="2">
    <source>
        <dbReference type="ARBA" id="ARBA00022884"/>
    </source>
</evidence>
<dbReference type="SUPFAM" id="SSF54928">
    <property type="entry name" value="RNA-binding domain, RBD"/>
    <property type="match status" value="1"/>
</dbReference>
<evidence type="ECO:0000256" key="4">
    <source>
        <dbReference type="SAM" id="MobiDB-lite"/>
    </source>
</evidence>
<dbReference type="AlphaFoldDB" id="A0A7S0ZAZ2"/>
<dbReference type="GO" id="GO:0003723">
    <property type="term" value="F:RNA binding"/>
    <property type="evidence" value="ECO:0007669"/>
    <property type="project" value="UniProtKB-UniRule"/>
</dbReference>
<evidence type="ECO:0000313" key="7">
    <source>
        <dbReference type="EMBL" id="CAD8816247.1"/>
    </source>
</evidence>
<protein>
    <recommendedName>
        <fullName evidence="8">Polyadenylate-binding protein</fullName>
    </recommendedName>
</protein>
<dbReference type="Gene3D" id="1.10.1900.10">
    <property type="entry name" value="c-terminal domain of poly(a) binding protein"/>
    <property type="match status" value="1"/>
</dbReference>
<evidence type="ECO:0000256" key="1">
    <source>
        <dbReference type="ARBA" id="ARBA00008557"/>
    </source>
</evidence>
<dbReference type="EMBL" id="HBFP01000863">
    <property type="protein sequence ID" value="CAD8816247.1"/>
    <property type="molecule type" value="Transcribed_RNA"/>
</dbReference>
<dbReference type="GO" id="GO:0005737">
    <property type="term" value="C:cytoplasm"/>
    <property type="evidence" value="ECO:0007669"/>
    <property type="project" value="UniProtKB-ARBA"/>
</dbReference>
<feature type="compositionally biased region" description="Low complexity" evidence="4">
    <location>
        <begin position="250"/>
        <end position="259"/>
    </location>
</feature>
<proteinExistence type="inferred from homology"/>
<keyword evidence="2 3" id="KW-0694">RNA-binding</keyword>
<dbReference type="PROSITE" id="PS51309">
    <property type="entry name" value="PABC"/>
    <property type="match status" value="1"/>
</dbReference>